<dbReference type="EC" id="2.1.1.222" evidence="2"/>
<evidence type="ECO:0000313" key="2">
    <source>
        <dbReference type="EMBL" id="XDQ36657.1"/>
    </source>
</evidence>
<evidence type="ECO:0000259" key="1">
    <source>
        <dbReference type="Pfam" id="PF08241"/>
    </source>
</evidence>
<dbReference type="GO" id="GO:0061542">
    <property type="term" value="F:3-demethylubiquinol 3-O-methyltransferase activity"/>
    <property type="evidence" value="ECO:0007669"/>
    <property type="project" value="UniProtKB-EC"/>
</dbReference>
<feature type="domain" description="Methyltransferase type 11" evidence="1">
    <location>
        <begin position="73"/>
        <end position="143"/>
    </location>
</feature>
<dbReference type="GO" id="GO:0032259">
    <property type="term" value="P:methylation"/>
    <property type="evidence" value="ECO:0007669"/>
    <property type="project" value="UniProtKB-KW"/>
</dbReference>
<dbReference type="AlphaFoldDB" id="A0AB39Q0J8"/>
<dbReference type="Pfam" id="PF08241">
    <property type="entry name" value="Methyltransf_11"/>
    <property type="match status" value="1"/>
</dbReference>
<organism evidence="2">
    <name type="scientific">Streptomyces sp. R28</name>
    <dbReference type="NCBI Taxonomy" id="3238628"/>
    <lineage>
        <taxon>Bacteria</taxon>
        <taxon>Bacillati</taxon>
        <taxon>Actinomycetota</taxon>
        <taxon>Actinomycetes</taxon>
        <taxon>Kitasatosporales</taxon>
        <taxon>Streptomycetaceae</taxon>
        <taxon>Streptomyces</taxon>
    </lineage>
</organism>
<gene>
    <name evidence="2" type="ORF">AB5J49_26815</name>
</gene>
<reference evidence="2" key="1">
    <citation type="submission" date="2024-07" db="EMBL/GenBank/DDBJ databases">
        <authorList>
            <person name="Yu S.T."/>
        </authorList>
    </citation>
    <scope>NUCLEOTIDE SEQUENCE</scope>
    <source>
        <strain evidence="2">R28</strain>
    </source>
</reference>
<name>A0AB39Q0J8_9ACTN</name>
<protein>
    <submittedName>
        <fullName evidence="2">Class I SAM-dependent methyltransferase</fullName>
        <ecNumber evidence="2">2.1.1.222</ecNumber>
        <ecNumber evidence="2">2.1.1.64</ecNumber>
    </submittedName>
</protein>
<keyword evidence="2" id="KW-0808">Transferase</keyword>
<dbReference type="EMBL" id="CP163439">
    <property type="protein sequence ID" value="XDQ36657.1"/>
    <property type="molecule type" value="Genomic_DNA"/>
</dbReference>
<dbReference type="CDD" id="cd02440">
    <property type="entry name" value="AdoMet_MTases"/>
    <property type="match status" value="1"/>
</dbReference>
<accession>A0AB39Q0J8</accession>
<dbReference type="InterPro" id="IPR029063">
    <property type="entry name" value="SAM-dependent_MTases_sf"/>
</dbReference>
<dbReference type="SUPFAM" id="SSF53335">
    <property type="entry name" value="S-adenosyl-L-methionine-dependent methyltransferases"/>
    <property type="match status" value="1"/>
</dbReference>
<proteinExistence type="predicted"/>
<dbReference type="GO" id="GO:0102208">
    <property type="term" value="F:2-polyprenyl-6-hydroxyphenol methylase activity"/>
    <property type="evidence" value="ECO:0007669"/>
    <property type="project" value="UniProtKB-EC"/>
</dbReference>
<dbReference type="InterPro" id="IPR013216">
    <property type="entry name" value="Methyltransf_11"/>
</dbReference>
<dbReference type="RefSeq" id="WP_369171296.1">
    <property type="nucleotide sequence ID" value="NZ_CP163439.1"/>
</dbReference>
<sequence length="232" mass="25686">MITEANQDLAQMRDYYTVQRSTDGEEANIYAIWEKGGAFNDSVTPSTYVPEYRSHMALKLLSLTEDGATVFSLGCGNAAVEGVVVDLGRKVRGIDFNVEAVELARQKGVDAFTADYYTLHPADVADADVIYADGFLGHLFDAEREAGPALDKLADLGLKSGAYVVFSNDAPPDTKVPFAPHQRVADFWYVSKDYLSDRLAERGYQPVESYYFPYLRPVSGMRNRTICIARVP</sequence>
<dbReference type="Gene3D" id="3.40.50.150">
    <property type="entry name" value="Vaccinia Virus protein VP39"/>
    <property type="match status" value="1"/>
</dbReference>
<dbReference type="EC" id="2.1.1.64" evidence="2"/>
<keyword evidence="2" id="KW-0489">Methyltransferase</keyword>